<gene>
    <name evidence="1" type="ORF">NDU88_005505</name>
</gene>
<keyword evidence="2" id="KW-1185">Reference proteome</keyword>
<accession>A0AAV7MB63</accession>
<reference evidence="1" key="1">
    <citation type="journal article" date="2022" name="bioRxiv">
        <title>Sequencing and chromosome-scale assembly of the giantPleurodeles waltlgenome.</title>
        <authorList>
            <person name="Brown T."/>
            <person name="Elewa A."/>
            <person name="Iarovenko S."/>
            <person name="Subramanian E."/>
            <person name="Araus A.J."/>
            <person name="Petzold A."/>
            <person name="Susuki M."/>
            <person name="Suzuki K.-i.T."/>
            <person name="Hayashi T."/>
            <person name="Toyoda A."/>
            <person name="Oliveira C."/>
            <person name="Osipova E."/>
            <person name="Leigh N.D."/>
            <person name="Simon A."/>
            <person name="Yun M.H."/>
        </authorList>
    </citation>
    <scope>NUCLEOTIDE SEQUENCE</scope>
    <source>
        <strain evidence="1">20211129_DDA</strain>
        <tissue evidence="1">Liver</tissue>
    </source>
</reference>
<sequence length="123" mass="13535">MWEDPGVPQRTESARCWIPACGLWRVRGWRRRAGCTVGPAVMRARDSVASGSVPEVAALGPGAFEEKVCTGAQRYTGCWTWRWMCLPDEPIRMGPEKMEGMEVRLIPWRGARGAGGNLMGSGL</sequence>
<organism evidence="1 2">
    <name type="scientific">Pleurodeles waltl</name>
    <name type="common">Iberian ribbed newt</name>
    <dbReference type="NCBI Taxonomy" id="8319"/>
    <lineage>
        <taxon>Eukaryota</taxon>
        <taxon>Metazoa</taxon>
        <taxon>Chordata</taxon>
        <taxon>Craniata</taxon>
        <taxon>Vertebrata</taxon>
        <taxon>Euteleostomi</taxon>
        <taxon>Amphibia</taxon>
        <taxon>Batrachia</taxon>
        <taxon>Caudata</taxon>
        <taxon>Salamandroidea</taxon>
        <taxon>Salamandridae</taxon>
        <taxon>Pleurodelinae</taxon>
        <taxon>Pleurodeles</taxon>
    </lineage>
</organism>
<dbReference type="Proteomes" id="UP001066276">
    <property type="component" value="Chromosome 10"/>
</dbReference>
<name>A0AAV7MB63_PLEWA</name>
<evidence type="ECO:0000313" key="2">
    <source>
        <dbReference type="Proteomes" id="UP001066276"/>
    </source>
</evidence>
<dbReference type="AlphaFoldDB" id="A0AAV7MB63"/>
<comment type="caution">
    <text evidence="1">The sequence shown here is derived from an EMBL/GenBank/DDBJ whole genome shotgun (WGS) entry which is preliminary data.</text>
</comment>
<dbReference type="EMBL" id="JANPWB010000014">
    <property type="protein sequence ID" value="KAJ1100419.1"/>
    <property type="molecule type" value="Genomic_DNA"/>
</dbReference>
<evidence type="ECO:0000313" key="1">
    <source>
        <dbReference type="EMBL" id="KAJ1100419.1"/>
    </source>
</evidence>
<protein>
    <submittedName>
        <fullName evidence="1">Uncharacterized protein</fullName>
    </submittedName>
</protein>
<proteinExistence type="predicted"/>